<dbReference type="PANTHER" id="PTHR12857">
    <property type="entry name" value="CXXC MOTIF CONTAINING ZINC BINDING PROTEIN"/>
    <property type="match status" value="1"/>
</dbReference>
<evidence type="ECO:0000313" key="5">
    <source>
        <dbReference type="Proteomes" id="UP001360560"/>
    </source>
</evidence>
<reference evidence="4 5" key="1">
    <citation type="journal article" date="2023" name="Elife">
        <title>Identification of key yeast species and microbe-microbe interactions impacting larval growth of Drosophila in the wild.</title>
        <authorList>
            <person name="Mure A."/>
            <person name="Sugiura Y."/>
            <person name="Maeda R."/>
            <person name="Honda K."/>
            <person name="Sakurai N."/>
            <person name="Takahashi Y."/>
            <person name="Watada M."/>
            <person name="Katoh T."/>
            <person name="Gotoh A."/>
            <person name="Gotoh Y."/>
            <person name="Taniguchi I."/>
            <person name="Nakamura K."/>
            <person name="Hayashi T."/>
            <person name="Katayama T."/>
            <person name="Uemura T."/>
            <person name="Hattori Y."/>
        </authorList>
    </citation>
    <scope>NUCLEOTIDE SEQUENCE [LARGE SCALE GENOMIC DNA]</scope>
    <source>
        <strain evidence="4 5">SC-9</strain>
    </source>
</reference>
<gene>
    <name evidence="4" type="ORF">DASC09_049710</name>
</gene>
<dbReference type="GeneID" id="90075621"/>
<evidence type="ECO:0000256" key="1">
    <source>
        <dbReference type="ARBA" id="ARBA00007818"/>
    </source>
</evidence>
<protein>
    <recommendedName>
        <fullName evidence="6">DUF866-domain-containing protein</fullName>
    </recommendedName>
</protein>
<evidence type="ECO:0000256" key="3">
    <source>
        <dbReference type="ARBA" id="ARBA00022833"/>
    </source>
</evidence>
<dbReference type="GO" id="GO:0008270">
    <property type="term" value="F:zinc ion binding"/>
    <property type="evidence" value="ECO:0007669"/>
    <property type="project" value="TreeGrafter"/>
</dbReference>
<comment type="caution">
    <text evidence="4">The sequence shown here is derived from an EMBL/GenBank/DDBJ whole genome shotgun (WGS) entry which is preliminary data.</text>
</comment>
<dbReference type="AlphaFoldDB" id="A0AAV5QSE8"/>
<keyword evidence="3" id="KW-0862">Zinc</keyword>
<dbReference type="EMBL" id="BTFZ01000012">
    <property type="protein sequence ID" value="GMM37646.1"/>
    <property type="molecule type" value="Genomic_DNA"/>
</dbReference>
<organism evidence="4 5">
    <name type="scientific">Saccharomycopsis crataegensis</name>
    <dbReference type="NCBI Taxonomy" id="43959"/>
    <lineage>
        <taxon>Eukaryota</taxon>
        <taxon>Fungi</taxon>
        <taxon>Dikarya</taxon>
        <taxon>Ascomycota</taxon>
        <taxon>Saccharomycotina</taxon>
        <taxon>Saccharomycetes</taxon>
        <taxon>Saccharomycopsidaceae</taxon>
        <taxon>Saccharomycopsis</taxon>
    </lineage>
</organism>
<sequence length="160" mass="18314">MVKFVVKLSARLENIASLQPVDTAQDPFDYVFKISCVRCHEMHSKDISINRGETMDLLDSRGVANFIFKCKFCGNDSHASILTNVVPYTLEDSTRPKPILELEARGLVIEEFVPNGYFQAKSAESQQVFEEVELDDEWYDVDENTLNEVSITDIKWEVTR</sequence>
<proteinExistence type="inferred from homology"/>
<evidence type="ECO:0000313" key="4">
    <source>
        <dbReference type="EMBL" id="GMM37646.1"/>
    </source>
</evidence>
<keyword evidence="2" id="KW-0479">Metal-binding</keyword>
<dbReference type="Proteomes" id="UP001360560">
    <property type="component" value="Unassembled WGS sequence"/>
</dbReference>
<comment type="similarity">
    <text evidence="1">Belongs to the UPF0587 family.</text>
</comment>
<evidence type="ECO:0000256" key="2">
    <source>
        <dbReference type="ARBA" id="ARBA00022723"/>
    </source>
</evidence>
<keyword evidence="5" id="KW-1185">Reference proteome</keyword>
<name>A0AAV5QSE8_9ASCO</name>
<accession>A0AAV5QSE8</accession>
<dbReference type="SUPFAM" id="SSF141678">
    <property type="entry name" value="MAL13P1.257-like"/>
    <property type="match status" value="1"/>
</dbReference>
<dbReference type="InterPro" id="IPR008584">
    <property type="entry name" value="CXXC_Zn-binding_euk"/>
</dbReference>
<evidence type="ECO:0008006" key="6">
    <source>
        <dbReference type="Google" id="ProtNLM"/>
    </source>
</evidence>
<dbReference type="Pfam" id="PF05907">
    <property type="entry name" value="CXXC_Zn-b_euk"/>
    <property type="match status" value="1"/>
</dbReference>
<dbReference type="PANTHER" id="PTHR12857:SF0">
    <property type="entry name" value="CXXC MOTIF CONTAINING ZINC BINDING PROTEIN"/>
    <property type="match status" value="1"/>
</dbReference>
<dbReference type="RefSeq" id="XP_064854642.1">
    <property type="nucleotide sequence ID" value="XM_064998570.1"/>
</dbReference>